<keyword evidence="1" id="KW-1133">Transmembrane helix</keyword>
<organism evidence="3 4">
    <name type="scientific">Methanococcus maripaludis</name>
    <name type="common">Methanococcus deltae</name>
    <dbReference type="NCBI Taxonomy" id="39152"/>
    <lineage>
        <taxon>Archaea</taxon>
        <taxon>Methanobacteriati</taxon>
        <taxon>Methanobacteriota</taxon>
        <taxon>Methanomada group</taxon>
        <taxon>Methanococci</taxon>
        <taxon>Methanococcales</taxon>
        <taxon>Methanococcaceae</taxon>
        <taxon>Methanococcus</taxon>
    </lineage>
</organism>
<feature type="transmembrane region" description="Helical" evidence="1">
    <location>
        <begin position="146"/>
        <end position="164"/>
    </location>
</feature>
<evidence type="ECO:0000313" key="4">
    <source>
        <dbReference type="Proteomes" id="UP000742560"/>
    </source>
</evidence>
<proteinExistence type="predicted"/>
<dbReference type="Proteomes" id="UP000722095">
    <property type="component" value="Unassembled WGS sequence"/>
</dbReference>
<feature type="transmembrane region" description="Helical" evidence="1">
    <location>
        <begin position="61"/>
        <end position="91"/>
    </location>
</feature>
<dbReference type="EMBL" id="JAGINF010000006">
    <property type="protein sequence ID" value="MBP2220068.1"/>
    <property type="molecule type" value="Genomic_DNA"/>
</dbReference>
<comment type="caution">
    <text evidence="3">The sequence shown here is derived from an EMBL/GenBank/DDBJ whole genome shotgun (WGS) entry which is preliminary data.</text>
</comment>
<dbReference type="Proteomes" id="UP000742560">
    <property type="component" value="Unassembled WGS sequence"/>
</dbReference>
<keyword evidence="1" id="KW-0812">Transmembrane</keyword>
<keyword evidence="1" id="KW-0472">Membrane</keyword>
<sequence>MEILNLVYFFISIPIGYSLGHSFIKKIKAFSKNKKIPAEERLYDTLINSFETEMNKIKAYLVFELFIIFIVTLWIFSGLFEVIGVGGYWFISEFVNAIFSNNLSIITTEKVGIFIVLFLILALSSISSLVLFRAFNRLWIEIFLKIFYYATLLTIWGRGIYWIFTLLNPPLGYIAVGIFCVLLAYALLGYILIIILTYKVNYMKYLIITGGTAISLLVECLSTMSIVSFIYLLIYIALNSSTLNPTSPDLNPILTTMTVLAIFWGLSSRHKNYTDSKKLEFKKCGSPIESLNNNYGPLLDIQLISKIFKEFILELKSKKIIDYNIENLEPWEKLKNEDSFHKLLNENNPSLLAYLRIYWYDINYLLFDVSNRDYGGPYKKPAPKNEKLIKLFLKLKLVKDINLSVKHYDSRLLKNNELASEIHEKGLFLSRNILGLLICMDLRNLIGYEIYFVKLKKEFDEILKKDSNKPQND</sequence>
<dbReference type="EMBL" id="JAFBBC010000001">
    <property type="protein sequence ID" value="MBM7408398.1"/>
    <property type="molecule type" value="Genomic_DNA"/>
</dbReference>
<evidence type="ECO:0000256" key="1">
    <source>
        <dbReference type="SAM" id="Phobius"/>
    </source>
</evidence>
<feature type="transmembrane region" description="Helical" evidence="1">
    <location>
        <begin position="205"/>
        <end position="238"/>
    </location>
</feature>
<evidence type="ECO:0000313" key="3">
    <source>
        <dbReference type="EMBL" id="MBP2220068.1"/>
    </source>
</evidence>
<accession>A0A8T4H9Z8</accession>
<feature type="transmembrane region" description="Helical" evidence="1">
    <location>
        <begin position="170"/>
        <end position="198"/>
    </location>
</feature>
<gene>
    <name evidence="2" type="ORF">HNP85_000070</name>
    <name evidence="3" type="ORF">J2745_001575</name>
</gene>
<dbReference type="AlphaFoldDB" id="A0A8T4H9Z8"/>
<protein>
    <submittedName>
        <fullName evidence="3">Uncharacterized protein</fullName>
    </submittedName>
</protein>
<reference evidence="2" key="1">
    <citation type="submission" date="2021-01" db="EMBL/GenBank/DDBJ databases">
        <title>Genomic Encyclopedia of Type Strains, Phase IV (KMG-V): Genome sequencing to study the core and pangenomes of soil and plant-associated prokaryotes.</title>
        <authorList>
            <person name="Whitman W."/>
        </authorList>
    </citation>
    <scope>NUCLEOTIDE SEQUENCE</scope>
    <source>
        <strain evidence="2">RC</strain>
    </source>
</reference>
<feature type="transmembrane region" description="Helical" evidence="1">
    <location>
        <begin position="111"/>
        <end position="134"/>
    </location>
</feature>
<reference evidence="3" key="2">
    <citation type="submission" date="2021-03" db="EMBL/GenBank/DDBJ databases">
        <title>Genomic Encyclopedia of Type Strains, Phase IV (KMG-IV): sequencing the most valuable type-strain genomes for metagenomic binning, comparative biology and taxonomic classification.</title>
        <authorList>
            <person name="Goeker M."/>
        </authorList>
    </citation>
    <scope>NUCLEOTIDE SEQUENCE</scope>
    <source>
        <strain evidence="3">DSM 2771</strain>
    </source>
</reference>
<feature type="transmembrane region" description="Helical" evidence="1">
    <location>
        <begin position="250"/>
        <end position="267"/>
    </location>
</feature>
<name>A0A8T4H9Z8_METMI</name>
<dbReference type="RefSeq" id="WP_204936379.1">
    <property type="nucleotide sequence ID" value="NZ_JAFBBC010000001.1"/>
</dbReference>
<feature type="transmembrane region" description="Helical" evidence="1">
    <location>
        <begin position="6"/>
        <end position="24"/>
    </location>
</feature>
<evidence type="ECO:0000313" key="2">
    <source>
        <dbReference type="EMBL" id="MBM7408398.1"/>
    </source>
</evidence>